<gene>
    <name evidence="7" type="ORF">MNBD_PLANCTO03-379</name>
</gene>
<evidence type="ECO:0000256" key="4">
    <source>
        <dbReference type="SAM" id="MobiDB-lite"/>
    </source>
</evidence>
<protein>
    <submittedName>
        <fullName evidence="7">Mobile element protein</fullName>
    </submittedName>
</protein>
<feature type="domain" description="Transposase IS4-like" evidence="5">
    <location>
        <begin position="141"/>
        <end position="311"/>
    </location>
</feature>
<evidence type="ECO:0000259" key="6">
    <source>
        <dbReference type="Pfam" id="PF05598"/>
    </source>
</evidence>
<dbReference type="InterPro" id="IPR008490">
    <property type="entry name" value="Transposase_InsH_N"/>
</dbReference>
<evidence type="ECO:0000259" key="5">
    <source>
        <dbReference type="Pfam" id="PF01609"/>
    </source>
</evidence>
<dbReference type="EMBL" id="UOGK01000411">
    <property type="protein sequence ID" value="VAX40565.1"/>
    <property type="molecule type" value="Genomic_DNA"/>
</dbReference>
<name>A0A3B1E415_9ZZZZ</name>
<keyword evidence="2" id="KW-0238">DNA-binding</keyword>
<feature type="domain" description="Transposase InsH N-terminal" evidence="6">
    <location>
        <begin position="24"/>
        <end position="114"/>
    </location>
</feature>
<feature type="compositionally biased region" description="Basic and acidic residues" evidence="4">
    <location>
        <begin position="154"/>
        <end position="168"/>
    </location>
</feature>
<comment type="function">
    <text evidence="1">Involved in the transposition of the insertion sequence IS5.</text>
</comment>
<dbReference type="InterPro" id="IPR047959">
    <property type="entry name" value="Transpos_IS5"/>
</dbReference>
<evidence type="ECO:0000256" key="1">
    <source>
        <dbReference type="ARBA" id="ARBA00003544"/>
    </source>
</evidence>
<dbReference type="PANTHER" id="PTHR35604">
    <property type="entry name" value="TRANSPOSASE INSH FOR INSERTION SEQUENCE ELEMENT IS5A-RELATED"/>
    <property type="match status" value="1"/>
</dbReference>
<dbReference type="Pfam" id="PF05598">
    <property type="entry name" value="DUF772"/>
    <property type="match status" value="1"/>
</dbReference>
<feature type="region of interest" description="Disordered" evidence="4">
    <location>
        <begin position="154"/>
        <end position="175"/>
    </location>
</feature>
<reference evidence="7" key="1">
    <citation type="submission" date="2018-06" db="EMBL/GenBank/DDBJ databases">
        <authorList>
            <person name="Zhirakovskaya E."/>
        </authorList>
    </citation>
    <scope>NUCLEOTIDE SEQUENCE</scope>
</reference>
<dbReference type="GO" id="GO:0004803">
    <property type="term" value="F:transposase activity"/>
    <property type="evidence" value="ECO:0007669"/>
    <property type="project" value="InterPro"/>
</dbReference>
<keyword evidence="3" id="KW-0233">DNA recombination</keyword>
<dbReference type="NCBIfam" id="NF033581">
    <property type="entry name" value="transpos_IS5_4"/>
    <property type="match status" value="1"/>
</dbReference>
<evidence type="ECO:0000256" key="3">
    <source>
        <dbReference type="ARBA" id="ARBA00023172"/>
    </source>
</evidence>
<dbReference type="AlphaFoldDB" id="A0A3B1E415"/>
<sequence length="318" mass="36083">MAIRQNKAMGFVDVMLAGGPRSAAMLKKLDEATPWDELAAPIAALPEYNNEGPGRPPWEPVMMLKCLMLAKWNNLSDPGLEEALQDRISFRRFVGLSFADEAPDETTFVKFLARLLEAEIHEHIFDTVVKHLDSQGFLVREGTMVDATIIEQSRGRARGDGTSTRDPDASFTKKHSVSHHGYKGHIACDLSGLATDYRFGTAREHDSRQIDDLTLHEQKAALADSAYSSASRRAELHRRGVLDGICYKRNRGQALFYDWQVRWNQAVSRLRARVEHPFGMLKQQFGYRRVRYRGRARNEFDFALLMTACNLKKSLSLR</sequence>
<dbReference type="Pfam" id="PF01609">
    <property type="entry name" value="DDE_Tnp_1"/>
    <property type="match status" value="1"/>
</dbReference>
<dbReference type="GO" id="GO:0003677">
    <property type="term" value="F:DNA binding"/>
    <property type="evidence" value="ECO:0007669"/>
    <property type="project" value="UniProtKB-KW"/>
</dbReference>
<evidence type="ECO:0000313" key="7">
    <source>
        <dbReference type="EMBL" id="VAX40565.1"/>
    </source>
</evidence>
<accession>A0A3B1E415</accession>
<organism evidence="7">
    <name type="scientific">hydrothermal vent metagenome</name>
    <dbReference type="NCBI Taxonomy" id="652676"/>
    <lineage>
        <taxon>unclassified sequences</taxon>
        <taxon>metagenomes</taxon>
        <taxon>ecological metagenomes</taxon>
    </lineage>
</organism>
<dbReference type="InterPro" id="IPR002559">
    <property type="entry name" value="Transposase_11"/>
</dbReference>
<proteinExistence type="predicted"/>
<evidence type="ECO:0000256" key="2">
    <source>
        <dbReference type="ARBA" id="ARBA00023125"/>
    </source>
</evidence>
<dbReference type="PANTHER" id="PTHR35604:SF2">
    <property type="entry name" value="TRANSPOSASE INSH FOR INSERTION SEQUENCE ELEMENT IS5A-RELATED"/>
    <property type="match status" value="1"/>
</dbReference>
<dbReference type="GO" id="GO:0006313">
    <property type="term" value="P:DNA transposition"/>
    <property type="evidence" value="ECO:0007669"/>
    <property type="project" value="InterPro"/>
</dbReference>